<keyword evidence="3 6" id="KW-0812">Transmembrane</keyword>
<feature type="transmembrane region" description="Helical" evidence="6">
    <location>
        <begin position="132"/>
        <end position="149"/>
    </location>
</feature>
<evidence type="ECO:0000256" key="3">
    <source>
        <dbReference type="ARBA" id="ARBA00022692"/>
    </source>
</evidence>
<dbReference type="RefSeq" id="WP_345067150.1">
    <property type="nucleotide sequence ID" value="NZ_BAABGR010000015.1"/>
</dbReference>
<evidence type="ECO:0000256" key="1">
    <source>
        <dbReference type="ARBA" id="ARBA00004141"/>
    </source>
</evidence>
<keyword evidence="9" id="KW-1185">Reference proteome</keyword>
<evidence type="ECO:0000256" key="5">
    <source>
        <dbReference type="ARBA" id="ARBA00023136"/>
    </source>
</evidence>
<proteinExistence type="inferred from homology"/>
<dbReference type="EMBL" id="BAABGR010000015">
    <property type="protein sequence ID" value="GAA4516511.1"/>
    <property type="molecule type" value="Genomic_DNA"/>
</dbReference>
<organism evidence="8 9">
    <name type="scientific">Sphingobacterium thermophilum</name>
    <dbReference type="NCBI Taxonomy" id="768534"/>
    <lineage>
        <taxon>Bacteria</taxon>
        <taxon>Pseudomonadati</taxon>
        <taxon>Bacteroidota</taxon>
        <taxon>Sphingobacteriia</taxon>
        <taxon>Sphingobacteriales</taxon>
        <taxon>Sphingobacteriaceae</taxon>
        <taxon>Sphingobacterium</taxon>
    </lineage>
</organism>
<feature type="transmembrane region" description="Helical" evidence="6">
    <location>
        <begin position="5"/>
        <end position="23"/>
    </location>
</feature>
<feature type="transmembrane region" description="Helical" evidence="6">
    <location>
        <begin position="181"/>
        <end position="200"/>
    </location>
</feature>
<keyword evidence="5 6" id="KW-0472">Membrane</keyword>
<gene>
    <name evidence="8" type="ORF">GCM10023173_15990</name>
</gene>
<dbReference type="InterPro" id="IPR037185">
    <property type="entry name" value="EmrE-like"/>
</dbReference>
<comment type="subcellular location">
    <subcellularLocation>
        <location evidence="1">Membrane</location>
        <topology evidence="1">Multi-pass membrane protein</topology>
    </subcellularLocation>
</comment>
<evidence type="ECO:0000256" key="6">
    <source>
        <dbReference type="SAM" id="Phobius"/>
    </source>
</evidence>
<dbReference type="PANTHER" id="PTHR32322:SF2">
    <property type="entry name" value="EAMA DOMAIN-CONTAINING PROTEIN"/>
    <property type="match status" value="1"/>
</dbReference>
<reference evidence="9" key="1">
    <citation type="journal article" date="2019" name="Int. J. Syst. Evol. Microbiol.">
        <title>The Global Catalogue of Microorganisms (GCM) 10K type strain sequencing project: providing services to taxonomists for standard genome sequencing and annotation.</title>
        <authorList>
            <consortium name="The Broad Institute Genomics Platform"/>
            <consortium name="The Broad Institute Genome Sequencing Center for Infectious Disease"/>
            <person name="Wu L."/>
            <person name="Ma J."/>
        </authorList>
    </citation>
    <scope>NUCLEOTIDE SEQUENCE [LARGE SCALE GENOMIC DNA]</scope>
    <source>
        <strain evidence="9">JCM 17858</strain>
    </source>
</reference>
<feature type="transmembrane region" description="Helical" evidence="6">
    <location>
        <begin position="242"/>
        <end position="262"/>
    </location>
</feature>
<evidence type="ECO:0000313" key="9">
    <source>
        <dbReference type="Proteomes" id="UP001500394"/>
    </source>
</evidence>
<feature type="domain" description="EamA" evidence="7">
    <location>
        <begin position="5"/>
        <end position="147"/>
    </location>
</feature>
<feature type="domain" description="EamA" evidence="7">
    <location>
        <begin position="155"/>
        <end position="285"/>
    </location>
</feature>
<dbReference type="Pfam" id="PF00892">
    <property type="entry name" value="EamA"/>
    <property type="match status" value="2"/>
</dbReference>
<feature type="transmembrane region" description="Helical" evidence="6">
    <location>
        <begin position="212"/>
        <end position="230"/>
    </location>
</feature>
<sequence length="303" mass="34061">MKLKYYAAALFSFVVWGIFSLVLKPLHDYSALDILTYRVAFAAVLISFFSLTFRRRITLQNIHLIRAQKPSVRWKMVGVLVISAVMLALNWYLFIYVMNAVSVNATSLAYLMCPILTTVLANIFLRERLNAGQWCAVGLSVIACGMLAYGHLMDLIFSLTIALSYAIYLVLQKASRQLDKFFTLTVHILIGAMMLIPLGYKGAIETSHSTLFFSNVLIIAVLFTIVPLYLNMYALKGLDSSVVGILLYINPIISFLLGVFYFHEHITLLQGLAYALIFLAVVLFNIFYFIKHSPVIASAQKVI</sequence>
<comment type="caution">
    <text evidence="8">The sequence shown here is derived from an EMBL/GenBank/DDBJ whole genome shotgun (WGS) entry which is preliminary data.</text>
</comment>
<protein>
    <submittedName>
        <fullName evidence="8">EamA family transporter</fullName>
    </submittedName>
</protein>
<evidence type="ECO:0000313" key="8">
    <source>
        <dbReference type="EMBL" id="GAA4516511.1"/>
    </source>
</evidence>
<keyword evidence="4 6" id="KW-1133">Transmembrane helix</keyword>
<dbReference type="InterPro" id="IPR050638">
    <property type="entry name" value="AA-Vitamin_Transporters"/>
</dbReference>
<feature type="transmembrane region" description="Helical" evidence="6">
    <location>
        <begin position="74"/>
        <end position="95"/>
    </location>
</feature>
<accession>A0ABP8R2F9</accession>
<name>A0ABP8R2F9_9SPHI</name>
<comment type="similarity">
    <text evidence="2">Belongs to the EamA transporter family.</text>
</comment>
<dbReference type="PANTHER" id="PTHR32322">
    <property type="entry name" value="INNER MEMBRANE TRANSPORTER"/>
    <property type="match status" value="1"/>
</dbReference>
<evidence type="ECO:0000256" key="2">
    <source>
        <dbReference type="ARBA" id="ARBA00007362"/>
    </source>
</evidence>
<dbReference type="SUPFAM" id="SSF103481">
    <property type="entry name" value="Multidrug resistance efflux transporter EmrE"/>
    <property type="match status" value="2"/>
</dbReference>
<dbReference type="Proteomes" id="UP001500394">
    <property type="component" value="Unassembled WGS sequence"/>
</dbReference>
<feature type="transmembrane region" description="Helical" evidence="6">
    <location>
        <begin position="107"/>
        <end position="125"/>
    </location>
</feature>
<dbReference type="InterPro" id="IPR000620">
    <property type="entry name" value="EamA_dom"/>
</dbReference>
<feature type="transmembrane region" description="Helical" evidence="6">
    <location>
        <begin position="35"/>
        <end position="53"/>
    </location>
</feature>
<evidence type="ECO:0000256" key="4">
    <source>
        <dbReference type="ARBA" id="ARBA00022989"/>
    </source>
</evidence>
<evidence type="ECO:0000259" key="7">
    <source>
        <dbReference type="Pfam" id="PF00892"/>
    </source>
</evidence>
<feature type="transmembrane region" description="Helical" evidence="6">
    <location>
        <begin position="268"/>
        <end position="290"/>
    </location>
</feature>
<dbReference type="Gene3D" id="1.10.3730.20">
    <property type="match status" value="1"/>
</dbReference>